<feature type="domain" description="FAD dependent oxidoreductase" evidence="2">
    <location>
        <begin position="34"/>
        <end position="385"/>
    </location>
</feature>
<evidence type="ECO:0000313" key="3">
    <source>
        <dbReference type="EMBL" id="QDQ26172.1"/>
    </source>
</evidence>
<reference evidence="4" key="1">
    <citation type="submission" date="2019-07" db="EMBL/GenBank/DDBJ databases">
        <title>Chitinimonas sp. nov., isolated from Ny-Alesund, arctica soil.</title>
        <authorList>
            <person name="Xu Q."/>
            <person name="Peng F."/>
        </authorList>
    </citation>
    <scope>NUCLEOTIDE SEQUENCE [LARGE SCALE GENOMIC DNA]</scope>
    <source>
        <strain evidence="4">R3-44</strain>
    </source>
</reference>
<dbReference type="Pfam" id="PF01266">
    <property type="entry name" value="DAO"/>
    <property type="match status" value="1"/>
</dbReference>
<evidence type="ECO:0000313" key="4">
    <source>
        <dbReference type="Proteomes" id="UP000317550"/>
    </source>
</evidence>
<proteinExistence type="predicted"/>
<organism evidence="3 4">
    <name type="scientific">Chitinimonas arctica</name>
    <dbReference type="NCBI Taxonomy" id="2594795"/>
    <lineage>
        <taxon>Bacteria</taxon>
        <taxon>Pseudomonadati</taxon>
        <taxon>Pseudomonadota</taxon>
        <taxon>Betaproteobacteria</taxon>
        <taxon>Neisseriales</taxon>
        <taxon>Chitinibacteraceae</taxon>
        <taxon>Chitinimonas</taxon>
    </lineage>
</organism>
<evidence type="ECO:0000256" key="1">
    <source>
        <dbReference type="ARBA" id="ARBA00023002"/>
    </source>
</evidence>
<dbReference type="Gene3D" id="3.50.50.60">
    <property type="entry name" value="FAD/NAD(P)-binding domain"/>
    <property type="match status" value="1"/>
</dbReference>
<dbReference type="OrthoDB" id="9805852at2"/>
<dbReference type="PANTHER" id="PTHR13847:SF281">
    <property type="entry name" value="FAD DEPENDENT OXIDOREDUCTASE DOMAIN-CONTAINING PROTEIN"/>
    <property type="match status" value="1"/>
</dbReference>
<dbReference type="RefSeq" id="WP_144277571.1">
    <property type="nucleotide sequence ID" value="NZ_CP041730.1"/>
</dbReference>
<accession>A0A516SDE1</accession>
<protein>
    <submittedName>
        <fullName evidence="3">FAD-binding oxidoreductase</fullName>
    </submittedName>
</protein>
<name>A0A516SDE1_9NEIS</name>
<dbReference type="Gene3D" id="3.30.9.10">
    <property type="entry name" value="D-Amino Acid Oxidase, subunit A, domain 2"/>
    <property type="match status" value="1"/>
</dbReference>
<dbReference type="GO" id="GO:0016491">
    <property type="term" value="F:oxidoreductase activity"/>
    <property type="evidence" value="ECO:0007669"/>
    <property type="project" value="UniProtKB-KW"/>
</dbReference>
<keyword evidence="4" id="KW-1185">Reference proteome</keyword>
<sequence length="429" mass="47079">MFLSSPDHIDSYYAASCPEARQSRPALADELEVDVVIVGAGYTGLYTALNLAEAGLSVAILEASRVGWGASGRNGGQIILGFSCDMAPFEATLGLGGARRVWGLIQDAAGEIRRRIADHGIACDLAEGHLWTSVQQRRVKLLTDWQEEAAKKWGYRSLHFIPKSEIPRHIGSDRYQAALLDSSGGHLHPLKYVHGLARAAEGRGVRIFEQTKACRYSETAEGVVVETERGRVRAGKLVLACNAYIDRLDSRLQRKVLPVGTYMIATEPLDESLASSLLPSGHAVSDNQFILDYFRLSADRRLLFGGKCTYTGRTPSRLAEGMRQDMLKVFPQLREARISHAWGGHIDITVPRTPDFGRAGNVYWAQGFSGHGLVPTCVAGRVLAEAIRGDQAHLDLFMALRNPDIPGGERLGGLLQVVGMSYYRLRDYF</sequence>
<evidence type="ECO:0000259" key="2">
    <source>
        <dbReference type="Pfam" id="PF01266"/>
    </source>
</evidence>
<dbReference type="SUPFAM" id="SSF51905">
    <property type="entry name" value="FAD/NAD(P)-binding domain"/>
    <property type="match status" value="1"/>
</dbReference>
<dbReference type="KEGG" id="cari:FNU76_07265"/>
<dbReference type="Proteomes" id="UP000317550">
    <property type="component" value="Chromosome"/>
</dbReference>
<keyword evidence="1" id="KW-0560">Oxidoreductase</keyword>
<dbReference type="InterPro" id="IPR006076">
    <property type="entry name" value="FAD-dep_OxRdtase"/>
</dbReference>
<dbReference type="EMBL" id="CP041730">
    <property type="protein sequence ID" value="QDQ26172.1"/>
    <property type="molecule type" value="Genomic_DNA"/>
</dbReference>
<gene>
    <name evidence="3" type="ORF">FNU76_07265</name>
</gene>
<dbReference type="InterPro" id="IPR036188">
    <property type="entry name" value="FAD/NAD-bd_sf"/>
</dbReference>
<dbReference type="GO" id="GO:0005737">
    <property type="term" value="C:cytoplasm"/>
    <property type="evidence" value="ECO:0007669"/>
    <property type="project" value="TreeGrafter"/>
</dbReference>
<dbReference type="AlphaFoldDB" id="A0A516SDE1"/>
<dbReference type="PANTHER" id="PTHR13847">
    <property type="entry name" value="SARCOSINE DEHYDROGENASE-RELATED"/>
    <property type="match status" value="1"/>
</dbReference>